<reference evidence="3" key="1">
    <citation type="journal article" date="2013" name="Proc. Natl. Acad. Sci. U.S.A.">
        <title>Genome structure and metabolic features in the red seaweed Chondrus crispus shed light on evolution of the Archaeplastida.</title>
        <authorList>
            <person name="Collen J."/>
            <person name="Porcel B."/>
            <person name="Carre W."/>
            <person name="Ball S.G."/>
            <person name="Chaparro C."/>
            <person name="Tonon T."/>
            <person name="Barbeyron T."/>
            <person name="Michel G."/>
            <person name="Noel B."/>
            <person name="Valentin K."/>
            <person name="Elias M."/>
            <person name="Artiguenave F."/>
            <person name="Arun A."/>
            <person name="Aury J.M."/>
            <person name="Barbosa-Neto J.F."/>
            <person name="Bothwell J.H."/>
            <person name="Bouget F.Y."/>
            <person name="Brillet L."/>
            <person name="Cabello-Hurtado F."/>
            <person name="Capella-Gutierrez S."/>
            <person name="Charrier B."/>
            <person name="Cladiere L."/>
            <person name="Cock J.M."/>
            <person name="Coelho S.M."/>
            <person name="Colleoni C."/>
            <person name="Czjzek M."/>
            <person name="Da Silva C."/>
            <person name="Delage L."/>
            <person name="Denoeud F."/>
            <person name="Deschamps P."/>
            <person name="Dittami S.M."/>
            <person name="Gabaldon T."/>
            <person name="Gachon C.M."/>
            <person name="Groisillier A."/>
            <person name="Herve C."/>
            <person name="Jabbari K."/>
            <person name="Katinka M."/>
            <person name="Kloareg B."/>
            <person name="Kowalczyk N."/>
            <person name="Labadie K."/>
            <person name="Leblanc C."/>
            <person name="Lopez P.J."/>
            <person name="McLachlan D.H."/>
            <person name="Meslet-Cladiere L."/>
            <person name="Moustafa A."/>
            <person name="Nehr Z."/>
            <person name="Nyvall Collen P."/>
            <person name="Panaud O."/>
            <person name="Partensky F."/>
            <person name="Poulain J."/>
            <person name="Rensing S.A."/>
            <person name="Rousvoal S."/>
            <person name="Samson G."/>
            <person name="Symeonidi A."/>
            <person name="Weissenbach J."/>
            <person name="Zambounis A."/>
            <person name="Wincker P."/>
            <person name="Boyen C."/>
        </authorList>
    </citation>
    <scope>NUCLEOTIDE SEQUENCE [LARGE SCALE GENOMIC DNA]</scope>
    <source>
        <strain evidence="3">cv. Stackhouse</strain>
    </source>
</reference>
<feature type="domain" description="YCII-related" evidence="1">
    <location>
        <begin position="112"/>
        <end position="193"/>
    </location>
</feature>
<dbReference type="OMA" id="HLEYMER"/>
<dbReference type="Gene3D" id="3.30.70.1060">
    <property type="entry name" value="Dimeric alpha+beta barrel"/>
    <property type="match status" value="2"/>
</dbReference>
<dbReference type="InterPro" id="IPR005545">
    <property type="entry name" value="YCII"/>
</dbReference>
<evidence type="ECO:0000313" key="3">
    <source>
        <dbReference type="Proteomes" id="UP000012073"/>
    </source>
</evidence>
<dbReference type="OrthoDB" id="5519740at2759"/>
<organism evidence="2 3">
    <name type="scientific">Chondrus crispus</name>
    <name type="common">Carrageen Irish moss</name>
    <name type="synonym">Polymorpha crispa</name>
    <dbReference type="NCBI Taxonomy" id="2769"/>
    <lineage>
        <taxon>Eukaryota</taxon>
        <taxon>Rhodophyta</taxon>
        <taxon>Florideophyceae</taxon>
        <taxon>Rhodymeniophycidae</taxon>
        <taxon>Gigartinales</taxon>
        <taxon>Gigartinaceae</taxon>
        <taxon>Chondrus</taxon>
    </lineage>
</organism>
<evidence type="ECO:0000313" key="2">
    <source>
        <dbReference type="EMBL" id="CDF39717.1"/>
    </source>
</evidence>
<dbReference type="EMBL" id="HG002070">
    <property type="protein sequence ID" value="CDF39717.1"/>
    <property type="molecule type" value="Genomic_DNA"/>
</dbReference>
<protein>
    <recommendedName>
        <fullName evidence="1">YCII-related domain-containing protein</fullName>
    </recommendedName>
</protein>
<dbReference type="KEGG" id="ccp:CHC_T00006762001"/>
<dbReference type="PANTHER" id="PTHR33606:SF3">
    <property type="entry name" value="PROTEIN YCII"/>
    <property type="match status" value="1"/>
</dbReference>
<proteinExistence type="predicted"/>
<feature type="domain" description="YCII-related" evidence="1">
    <location>
        <begin position="9"/>
        <end position="98"/>
    </location>
</feature>
<dbReference type="SUPFAM" id="SSF54909">
    <property type="entry name" value="Dimeric alpha+beta barrel"/>
    <property type="match status" value="2"/>
</dbReference>
<dbReference type="GeneID" id="17317742"/>
<keyword evidence="3" id="KW-1185">Reference proteome</keyword>
<gene>
    <name evidence="2" type="ORF">CHC_T00006762001</name>
</gene>
<dbReference type="InterPro" id="IPR011008">
    <property type="entry name" value="Dimeric_a/b-barrel"/>
</dbReference>
<dbReference type="Proteomes" id="UP000012073">
    <property type="component" value="Unassembled WGS sequence"/>
</dbReference>
<dbReference type="AlphaFoldDB" id="R7QMH9"/>
<accession>R7QMH9</accession>
<evidence type="ECO:0000259" key="1">
    <source>
        <dbReference type="Pfam" id="PF03795"/>
    </source>
</evidence>
<dbReference type="Gramene" id="CDF39717">
    <property type="protein sequence ID" value="CDF39717"/>
    <property type="gene ID" value="CHC_T00006762001"/>
</dbReference>
<sequence length="212" mass="22595">MSAAPAGALYAARCVDKPSSSALRAATRPAHLDWIAAQESLFRFAGPLHPPDATSQPIGSLLIMHGSPPASAASIERYLYDDPYAKAGLFESVDVRRWVCGMASTAPLPDNLFAVWCLDKPQSRALRKATRSAHLDWWRGAGRSGMIGPFPADDGDGAVGSLIVCEGESVEEVAQWAKTDPYSTAGLFDSVEVHSVLKAVEDGKFLLGDVPK</sequence>
<name>R7QMH9_CHOCR</name>
<dbReference type="InterPro" id="IPR051807">
    <property type="entry name" value="Sec-metab_biosynth-assoc"/>
</dbReference>
<dbReference type="RefSeq" id="XP_005710011.1">
    <property type="nucleotide sequence ID" value="XM_005709954.1"/>
</dbReference>
<dbReference type="PANTHER" id="PTHR33606">
    <property type="entry name" value="PROTEIN YCII"/>
    <property type="match status" value="1"/>
</dbReference>
<dbReference type="Pfam" id="PF03795">
    <property type="entry name" value="YCII"/>
    <property type="match status" value="2"/>
</dbReference>